<evidence type="ECO:0000313" key="1">
    <source>
        <dbReference type="EMBL" id="XAM17141.1"/>
    </source>
</evidence>
<gene>
    <name evidence="1" type="ORF">V3I05_05450</name>
</gene>
<evidence type="ECO:0000313" key="2">
    <source>
        <dbReference type="Proteomes" id="UP001434737"/>
    </source>
</evidence>
<reference evidence="1 2" key="1">
    <citation type="submission" date="2024-02" db="EMBL/GenBank/DDBJ databases">
        <title>Genome and pathogenicity analysis of Helicobacter mastomyrinus isolated from mice.</title>
        <authorList>
            <person name="Zhu L."/>
        </authorList>
    </citation>
    <scope>NUCLEOTIDE SEQUENCE [LARGE SCALE GENOMIC DNA]</scope>
    <source>
        <strain evidence="1 2">Hm-17</strain>
    </source>
</reference>
<dbReference type="RefSeq" id="WP_343352897.1">
    <property type="nucleotide sequence ID" value="NZ_CP145316.1"/>
</dbReference>
<organism evidence="1 2">
    <name type="scientific">Helicobacter mastomyrinus</name>
    <dbReference type="NCBI Taxonomy" id="287948"/>
    <lineage>
        <taxon>Bacteria</taxon>
        <taxon>Pseudomonadati</taxon>
        <taxon>Campylobacterota</taxon>
        <taxon>Epsilonproteobacteria</taxon>
        <taxon>Campylobacterales</taxon>
        <taxon>Helicobacteraceae</taxon>
        <taxon>Helicobacter</taxon>
    </lineage>
</organism>
<accession>A0ABZ3F1Z4</accession>
<sequence>MENFSSGKAIFENHAGCEKGYFITRDNQSIALQKYENKELYKSGNKNAIVFIPDLILLDLQHLEIINIEGKTYENRYQGIEKLKNYDFIEKEYIKKYYKEFKIIRSVVLYGGYEEKIIELEIGFLLNKKGQIILGIKAPKIFRFALKNLLDFWKKQ</sequence>
<dbReference type="EMBL" id="CP145316">
    <property type="protein sequence ID" value="XAM17141.1"/>
    <property type="molecule type" value="Genomic_DNA"/>
</dbReference>
<proteinExistence type="predicted"/>
<keyword evidence="2" id="KW-1185">Reference proteome</keyword>
<name>A0ABZ3F1Z4_9HELI</name>
<dbReference type="Proteomes" id="UP001434737">
    <property type="component" value="Chromosome"/>
</dbReference>
<protein>
    <submittedName>
        <fullName evidence="1">Uncharacterized protein</fullName>
    </submittedName>
</protein>